<dbReference type="HOGENOM" id="CLU_2101598_0_0_1"/>
<feature type="domain" description="HMG box" evidence="7">
    <location>
        <begin position="71"/>
        <end position="116"/>
    </location>
</feature>
<dbReference type="GeneID" id="17301377"/>
<keyword evidence="4" id="KW-0862">Zinc</keyword>
<feature type="region of interest" description="Disordered" evidence="6">
    <location>
        <begin position="56"/>
        <end position="79"/>
    </location>
</feature>
<dbReference type="PROSITE" id="PS50118">
    <property type="entry name" value="HMG_BOX_2"/>
    <property type="match status" value="1"/>
</dbReference>
<dbReference type="InterPro" id="IPR056775">
    <property type="entry name" value="YABBY_C"/>
</dbReference>
<evidence type="ECO:0000313" key="8">
    <source>
        <dbReference type="EMBL" id="EKX44664.1"/>
    </source>
</evidence>
<dbReference type="InterPro" id="IPR006780">
    <property type="entry name" value="YABBY"/>
</dbReference>
<reference evidence="10" key="2">
    <citation type="submission" date="2012-11" db="EMBL/GenBank/DDBJ databases">
        <authorList>
            <person name="Kuo A."/>
            <person name="Curtis B.A."/>
            <person name="Tanifuji G."/>
            <person name="Burki F."/>
            <person name="Gruber A."/>
            <person name="Irimia M."/>
            <person name="Maruyama S."/>
            <person name="Arias M.C."/>
            <person name="Ball S.G."/>
            <person name="Gile G.H."/>
            <person name="Hirakawa Y."/>
            <person name="Hopkins J.F."/>
            <person name="Rensing S.A."/>
            <person name="Schmutz J."/>
            <person name="Symeonidi A."/>
            <person name="Elias M."/>
            <person name="Eveleigh R.J."/>
            <person name="Herman E.K."/>
            <person name="Klute M.J."/>
            <person name="Nakayama T."/>
            <person name="Obornik M."/>
            <person name="Reyes-Prieto A."/>
            <person name="Armbrust E.V."/>
            <person name="Aves S.J."/>
            <person name="Beiko R.G."/>
            <person name="Coutinho P."/>
            <person name="Dacks J.B."/>
            <person name="Durnford D.G."/>
            <person name="Fast N.M."/>
            <person name="Green B.R."/>
            <person name="Grisdale C."/>
            <person name="Hempe F."/>
            <person name="Henrissat B."/>
            <person name="Hoppner M.P."/>
            <person name="Ishida K.-I."/>
            <person name="Kim E."/>
            <person name="Koreny L."/>
            <person name="Kroth P.G."/>
            <person name="Liu Y."/>
            <person name="Malik S.-B."/>
            <person name="Maier U.G."/>
            <person name="McRose D."/>
            <person name="Mock T."/>
            <person name="Neilson J.A."/>
            <person name="Onodera N.T."/>
            <person name="Poole A.M."/>
            <person name="Pritham E.J."/>
            <person name="Richards T.A."/>
            <person name="Rocap G."/>
            <person name="Roy S.W."/>
            <person name="Sarai C."/>
            <person name="Schaack S."/>
            <person name="Shirato S."/>
            <person name="Slamovits C.H."/>
            <person name="Spencer D.F."/>
            <person name="Suzuki S."/>
            <person name="Worden A.Z."/>
            <person name="Zauner S."/>
            <person name="Barry K."/>
            <person name="Bell C."/>
            <person name="Bharti A.K."/>
            <person name="Crow J.A."/>
            <person name="Grimwood J."/>
            <person name="Kramer R."/>
            <person name="Lindquist E."/>
            <person name="Lucas S."/>
            <person name="Salamov A."/>
            <person name="McFadden G.I."/>
            <person name="Lane C.E."/>
            <person name="Keeling P.J."/>
            <person name="Gray M.W."/>
            <person name="Grigoriev I.V."/>
            <person name="Archibald J.M."/>
        </authorList>
    </citation>
    <scope>NUCLEOTIDE SEQUENCE</scope>
    <source>
        <strain evidence="10">CCMP2712</strain>
    </source>
</reference>
<evidence type="ECO:0000256" key="2">
    <source>
        <dbReference type="ARBA" id="ARBA00022723"/>
    </source>
</evidence>
<feature type="DNA-binding region" description="HMG box" evidence="5">
    <location>
        <begin position="71"/>
        <end position="116"/>
    </location>
</feature>
<reference evidence="9" key="3">
    <citation type="submission" date="2015-06" db="UniProtKB">
        <authorList>
            <consortium name="EnsemblProtists"/>
        </authorList>
    </citation>
    <scope>IDENTIFICATION</scope>
</reference>
<dbReference type="KEGG" id="gtt:GUITHDRAFT_163519"/>
<evidence type="ECO:0000256" key="3">
    <source>
        <dbReference type="ARBA" id="ARBA00022771"/>
    </source>
</evidence>
<comment type="similarity">
    <text evidence="1">Belongs to the YABBY family.</text>
</comment>
<dbReference type="Proteomes" id="UP000011087">
    <property type="component" value="Unassembled WGS sequence"/>
</dbReference>
<name>L1J982_GUITC</name>
<dbReference type="PANTHER" id="PTHR31675:SF1">
    <property type="entry name" value="PROTEIN CRABS CLAW"/>
    <property type="match status" value="1"/>
</dbReference>
<keyword evidence="3" id="KW-0863">Zinc-finger</keyword>
<dbReference type="Pfam" id="PF04690">
    <property type="entry name" value="YABBY"/>
    <property type="match status" value="1"/>
</dbReference>
<dbReference type="InterPro" id="IPR009071">
    <property type="entry name" value="HMG_box_dom"/>
</dbReference>
<keyword evidence="2" id="KW-0479">Metal-binding</keyword>
<evidence type="ECO:0000256" key="5">
    <source>
        <dbReference type="PROSITE-ProRule" id="PRU00267"/>
    </source>
</evidence>
<dbReference type="InterPro" id="IPR036910">
    <property type="entry name" value="HMG_box_dom_sf"/>
</dbReference>
<keyword evidence="5" id="KW-0238">DNA-binding</keyword>
<reference evidence="8 10" key="1">
    <citation type="journal article" date="2012" name="Nature">
        <title>Algal genomes reveal evolutionary mosaicism and the fate of nucleomorphs.</title>
        <authorList>
            <consortium name="DOE Joint Genome Institute"/>
            <person name="Curtis B.A."/>
            <person name="Tanifuji G."/>
            <person name="Burki F."/>
            <person name="Gruber A."/>
            <person name="Irimia M."/>
            <person name="Maruyama S."/>
            <person name="Arias M.C."/>
            <person name="Ball S.G."/>
            <person name="Gile G.H."/>
            <person name="Hirakawa Y."/>
            <person name="Hopkins J.F."/>
            <person name="Kuo A."/>
            <person name="Rensing S.A."/>
            <person name="Schmutz J."/>
            <person name="Symeonidi A."/>
            <person name="Elias M."/>
            <person name="Eveleigh R.J."/>
            <person name="Herman E.K."/>
            <person name="Klute M.J."/>
            <person name="Nakayama T."/>
            <person name="Obornik M."/>
            <person name="Reyes-Prieto A."/>
            <person name="Armbrust E.V."/>
            <person name="Aves S.J."/>
            <person name="Beiko R.G."/>
            <person name="Coutinho P."/>
            <person name="Dacks J.B."/>
            <person name="Durnford D.G."/>
            <person name="Fast N.M."/>
            <person name="Green B.R."/>
            <person name="Grisdale C.J."/>
            <person name="Hempel F."/>
            <person name="Henrissat B."/>
            <person name="Hoppner M.P."/>
            <person name="Ishida K."/>
            <person name="Kim E."/>
            <person name="Koreny L."/>
            <person name="Kroth P.G."/>
            <person name="Liu Y."/>
            <person name="Malik S.B."/>
            <person name="Maier U.G."/>
            <person name="McRose D."/>
            <person name="Mock T."/>
            <person name="Neilson J.A."/>
            <person name="Onodera N.T."/>
            <person name="Poole A.M."/>
            <person name="Pritham E.J."/>
            <person name="Richards T.A."/>
            <person name="Rocap G."/>
            <person name="Roy S.W."/>
            <person name="Sarai C."/>
            <person name="Schaack S."/>
            <person name="Shirato S."/>
            <person name="Slamovits C.H."/>
            <person name="Spencer D.F."/>
            <person name="Suzuki S."/>
            <person name="Worden A.Z."/>
            <person name="Zauner S."/>
            <person name="Barry K."/>
            <person name="Bell C."/>
            <person name="Bharti A.K."/>
            <person name="Crow J.A."/>
            <person name="Grimwood J."/>
            <person name="Kramer R."/>
            <person name="Lindquist E."/>
            <person name="Lucas S."/>
            <person name="Salamov A."/>
            <person name="McFadden G.I."/>
            <person name="Lane C.E."/>
            <person name="Keeling P.J."/>
            <person name="Gray M.W."/>
            <person name="Grigoriev I.V."/>
            <person name="Archibald J.M."/>
        </authorList>
    </citation>
    <scope>NUCLEOTIDE SEQUENCE</scope>
    <source>
        <strain evidence="8 10">CCMP2712</strain>
    </source>
</reference>
<sequence length="116" mass="13533">MENREKQWGSVGVEKNLTRQGLDDNLEEALLAYWRARPELLVRISVQLYATPAFSHHKRTMPKTSKKSEKTKKGASPYNMFMKEELARVKKENPDLDHKKAFKMAAENWSKQKAKK</sequence>
<accession>L1J982</accession>
<proteinExistence type="inferred from homology"/>
<dbReference type="RefSeq" id="XP_005831644.1">
    <property type="nucleotide sequence ID" value="XM_005831587.1"/>
</dbReference>
<dbReference type="GO" id="GO:0005634">
    <property type="term" value="C:nucleus"/>
    <property type="evidence" value="ECO:0007669"/>
    <property type="project" value="UniProtKB-UniRule"/>
</dbReference>
<evidence type="ECO:0000259" key="7">
    <source>
        <dbReference type="PROSITE" id="PS50118"/>
    </source>
</evidence>
<dbReference type="PANTHER" id="PTHR31675">
    <property type="entry name" value="PROTEIN YABBY 6-RELATED"/>
    <property type="match status" value="1"/>
</dbReference>
<dbReference type="GO" id="GO:0045165">
    <property type="term" value="P:cell fate commitment"/>
    <property type="evidence" value="ECO:0007669"/>
    <property type="project" value="TreeGrafter"/>
</dbReference>
<dbReference type="GO" id="GO:0008270">
    <property type="term" value="F:zinc ion binding"/>
    <property type="evidence" value="ECO:0007669"/>
    <property type="project" value="UniProtKB-KW"/>
</dbReference>
<feature type="compositionally biased region" description="Basic residues" evidence="6">
    <location>
        <begin position="56"/>
        <end position="65"/>
    </location>
</feature>
<dbReference type="PaxDb" id="55529-EKX44664"/>
<evidence type="ECO:0000256" key="6">
    <source>
        <dbReference type="SAM" id="MobiDB-lite"/>
    </source>
</evidence>
<dbReference type="SUPFAM" id="SSF47095">
    <property type="entry name" value="HMG-box"/>
    <property type="match status" value="1"/>
</dbReference>
<dbReference type="eggNOG" id="ENOG502SBKP">
    <property type="taxonomic scope" value="Eukaryota"/>
</dbReference>
<keyword evidence="5" id="KW-0539">Nucleus</keyword>
<dbReference type="EnsemblProtists" id="EKX44664">
    <property type="protein sequence ID" value="EKX44664"/>
    <property type="gene ID" value="GUITHDRAFT_163519"/>
</dbReference>
<dbReference type="OrthoDB" id="667577at2759"/>
<evidence type="ECO:0000256" key="4">
    <source>
        <dbReference type="ARBA" id="ARBA00022833"/>
    </source>
</evidence>
<dbReference type="Gene3D" id="1.10.30.10">
    <property type="entry name" value="High mobility group box domain"/>
    <property type="match status" value="1"/>
</dbReference>
<dbReference type="GO" id="GO:0003677">
    <property type="term" value="F:DNA binding"/>
    <property type="evidence" value="ECO:0007669"/>
    <property type="project" value="UniProtKB-UniRule"/>
</dbReference>
<dbReference type="EMBL" id="JH993003">
    <property type="protein sequence ID" value="EKX44664.1"/>
    <property type="molecule type" value="Genomic_DNA"/>
</dbReference>
<organism evidence="8">
    <name type="scientific">Guillardia theta (strain CCMP2712)</name>
    <name type="common">Cryptophyte</name>
    <dbReference type="NCBI Taxonomy" id="905079"/>
    <lineage>
        <taxon>Eukaryota</taxon>
        <taxon>Cryptophyceae</taxon>
        <taxon>Pyrenomonadales</taxon>
        <taxon>Geminigeraceae</taxon>
        <taxon>Guillardia</taxon>
    </lineage>
</organism>
<dbReference type="CDD" id="cd00084">
    <property type="entry name" value="HMG-box_SF"/>
    <property type="match status" value="1"/>
</dbReference>
<gene>
    <name evidence="8" type="ORF">GUITHDRAFT_163519</name>
</gene>
<dbReference type="AlphaFoldDB" id="L1J982"/>
<keyword evidence="10" id="KW-1185">Reference proteome</keyword>
<evidence type="ECO:0000256" key="1">
    <source>
        <dbReference type="ARBA" id="ARBA00010325"/>
    </source>
</evidence>
<evidence type="ECO:0000313" key="9">
    <source>
        <dbReference type="EnsemblProtists" id="EKX44664"/>
    </source>
</evidence>
<protein>
    <recommendedName>
        <fullName evidence="7">HMG box domain-containing protein</fullName>
    </recommendedName>
</protein>
<evidence type="ECO:0000313" key="10">
    <source>
        <dbReference type="Proteomes" id="UP000011087"/>
    </source>
</evidence>